<dbReference type="Gene3D" id="1.10.287.950">
    <property type="entry name" value="Methyl-accepting chemotaxis protein"/>
    <property type="match status" value="1"/>
</dbReference>
<dbReference type="Gene3D" id="6.10.250.1910">
    <property type="match status" value="1"/>
</dbReference>
<dbReference type="CDD" id="cd06225">
    <property type="entry name" value="HAMP"/>
    <property type="match status" value="1"/>
</dbReference>
<comment type="caution">
    <text evidence="9">The sequence shown here is derived from an EMBL/GenBank/DDBJ whole genome shotgun (WGS) entry which is preliminary data.</text>
</comment>
<protein>
    <submittedName>
        <fullName evidence="9">Methyl-accepting chemotaxis protein</fullName>
    </submittedName>
</protein>
<reference evidence="9 10" key="1">
    <citation type="submission" date="2022-09" db="EMBL/GenBank/DDBJ databases">
        <title>Enrichment on poylsaccharides allowed isolation of novel metabolic and taxonomic groups of Haloarchaea.</title>
        <authorList>
            <person name="Sorokin D.Y."/>
            <person name="Elcheninov A.G."/>
            <person name="Khizhniak T.V."/>
            <person name="Kolganova T.V."/>
            <person name="Kublanov I.V."/>
        </authorList>
    </citation>
    <scope>NUCLEOTIDE SEQUENCE [LARGE SCALE GENOMIC DNA]</scope>
    <source>
        <strain evidence="9 10">AArc-curdl1</strain>
    </source>
</reference>
<name>A0AAP2ZB07_9EURY</name>
<dbReference type="CDD" id="cd11386">
    <property type="entry name" value="MCP_signal"/>
    <property type="match status" value="1"/>
</dbReference>
<dbReference type="InterPro" id="IPR004090">
    <property type="entry name" value="Chemotax_Me-accpt_rcpt"/>
</dbReference>
<dbReference type="SUPFAM" id="SSF58104">
    <property type="entry name" value="Methyl-accepting chemotaxis protein (MCP) signaling domain"/>
    <property type="match status" value="1"/>
</dbReference>
<comment type="similarity">
    <text evidence="2">Belongs to the methyl-accepting chemotaxis (MCP) protein family.</text>
</comment>
<dbReference type="AlphaFoldDB" id="A0AAP2ZB07"/>
<dbReference type="PROSITE" id="PS50885">
    <property type="entry name" value="HAMP"/>
    <property type="match status" value="2"/>
</dbReference>
<evidence type="ECO:0000256" key="4">
    <source>
        <dbReference type="SAM" id="Coils"/>
    </source>
</evidence>
<dbReference type="InterPro" id="IPR003660">
    <property type="entry name" value="HAMP_dom"/>
</dbReference>
<feature type="coiled-coil region" evidence="4">
    <location>
        <begin position="339"/>
        <end position="411"/>
    </location>
</feature>
<feature type="domain" description="HAMP" evidence="8">
    <location>
        <begin position="406"/>
        <end position="459"/>
    </location>
</feature>
<feature type="domain" description="Methyl-accepting transducer" evidence="7">
    <location>
        <begin position="478"/>
        <end position="714"/>
    </location>
</feature>
<dbReference type="RefSeq" id="WP_342809039.1">
    <property type="nucleotide sequence ID" value="NZ_JAOPJZ010000009.1"/>
</dbReference>
<keyword evidence="10" id="KW-1185">Reference proteome</keyword>
<dbReference type="GO" id="GO:0006935">
    <property type="term" value="P:chemotaxis"/>
    <property type="evidence" value="ECO:0007669"/>
    <property type="project" value="InterPro"/>
</dbReference>
<evidence type="ECO:0000259" key="7">
    <source>
        <dbReference type="PROSITE" id="PS50111"/>
    </source>
</evidence>
<evidence type="ECO:0000256" key="6">
    <source>
        <dbReference type="SAM" id="Phobius"/>
    </source>
</evidence>
<sequence length="869" mass="93827">MAGVLRRIVPRVIRRSYALKFAIVLLILGLAVGAIGVVATDEVQNEVESLVHDDHGNLAVQQAQSVRNWNLNNQDAVEAMARSSAIESGDTDEVQDYLVDEITERHGDGRQYPQLHYINVETGAVEASTKTDVDLDPVSELKGEWFEELDDVDGTMMTAAYQSGSLGDDQTRIAYVTTEGDLEDGYVLAYTVPLGYYEQQMRGGESGVSMIVDESGTVLFSSPSKPTIDEVWVAYDEDDRPLQNAQDLSAGRGDGMEIDGAHGVLTERSGYGIGEGESYVVGYAPVPETNWIALVHTPSDDAYGFVQNVQQYGIYATGGIVLLVVLIGAGLGLNTSRAIDRLTSKAKRMEEGNLDVELESARIDSIGQLYAGFDSMRNSLKAKITEAENARTEAEQARAETEAINRHLESKADEYRTVMQACGDGDLTARMEPSERHEAMRDIATEFNEMVGELEETTANVKAFANEVATASEQVTASSEEVRSASEQVTESIQEISDGAERQNQSLQSVNHEMSGLSTTTEEIAASSNQVADIAERTERSGKRGREAAQDAIEGMDAIEAESEAAVEDIERLESEMEQIDELIEFISEVAKETNMLALNANIEASRSNAGDDGFSVVAAEVKELAEETKDAAEDIEALLEAIQQRTAETAESVTGTSERVEANRAAVQDAVDALDDIAEYAEETNTGVQEISAATEEQAASTQEVVAMADDAATISEETTAEAENVAAAAEEQTTALTEVSQSASDLATQAAQLSEALDRFDTDVETELRYDKKALPAVDSFEQSRSDAGHATRSEPTETGDSDSSEYDESSDEQSGPSSEQTRGSDEQIDTSSEQDDSASKQTDDADTAKRVNEESAEDVFSFGDEH</sequence>
<dbReference type="PROSITE" id="PS50111">
    <property type="entry name" value="CHEMOTAXIS_TRANSDUC_2"/>
    <property type="match status" value="1"/>
</dbReference>
<keyword evidence="6" id="KW-0472">Membrane</keyword>
<accession>A0AAP2ZB07</accession>
<dbReference type="Pfam" id="PF00015">
    <property type="entry name" value="MCPsignal"/>
    <property type="match status" value="1"/>
</dbReference>
<dbReference type="Proteomes" id="UP001321047">
    <property type="component" value="Unassembled WGS sequence"/>
</dbReference>
<evidence type="ECO:0000256" key="2">
    <source>
        <dbReference type="ARBA" id="ARBA00029447"/>
    </source>
</evidence>
<feature type="compositionally biased region" description="Acidic residues" evidence="5">
    <location>
        <begin position="829"/>
        <end position="839"/>
    </location>
</feature>
<feature type="compositionally biased region" description="Basic and acidic residues" evidence="5">
    <location>
        <begin position="784"/>
        <end position="798"/>
    </location>
</feature>
<dbReference type="EMBL" id="JAOPJZ010000009">
    <property type="protein sequence ID" value="MCU4752704.1"/>
    <property type="molecule type" value="Genomic_DNA"/>
</dbReference>
<evidence type="ECO:0000256" key="5">
    <source>
        <dbReference type="SAM" id="MobiDB-lite"/>
    </source>
</evidence>
<dbReference type="GO" id="GO:0004888">
    <property type="term" value="F:transmembrane signaling receptor activity"/>
    <property type="evidence" value="ECO:0007669"/>
    <property type="project" value="InterPro"/>
</dbReference>
<evidence type="ECO:0000256" key="3">
    <source>
        <dbReference type="PROSITE-ProRule" id="PRU00284"/>
    </source>
</evidence>
<dbReference type="Gene3D" id="3.30.450.20">
    <property type="entry name" value="PAS domain"/>
    <property type="match status" value="1"/>
</dbReference>
<evidence type="ECO:0000313" key="10">
    <source>
        <dbReference type="Proteomes" id="UP001321047"/>
    </source>
</evidence>
<dbReference type="SMART" id="SM00304">
    <property type="entry name" value="HAMP"/>
    <property type="match status" value="2"/>
</dbReference>
<keyword evidence="4" id="KW-0175">Coiled coil</keyword>
<gene>
    <name evidence="9" type="ORF">OB919_12080</name>
</gene>
<dbReference type="InterPro" id="IPR004089">
    <property type="entry name" value="MCPsignal_dom"/>
</dbReference>
<feature type="transmembrane region" description="Helical" evidence="6">
    <location>
        <begin position="21"/>
        <end position="39"/>
    </location>
</feature>
<keyword evidence="1 3" id="KW-0807">Transducer</keyword>
<dbReference type="Pfam" id="PF00672">
    <property type="entry name" value="HAMP"/>
    <property type="match status" value="1"/>
</dbReference>
<dbReference type="SMART" id="SM00283">
    <property type="entry name" value="MA"/>
    <property type="match status" value="1"/>
</dbReference>
<feature type="region of interest" description="Disordered" evidence="5">
    <location>
        <begin position="775"/>
        <end position="869"/>
    </location>
</feature>
<dbReference type="PRINTS" id="PR00260">
    <property type="entry name" value="CHEMTRNSDUCR"/>
</dbReference>
<dbReference type="GO" id="GO:0016020">
    <property type="term" value="C:membrane"/>
    <property type="evidence" value="ECO:0007669"/>
    <property type="project" value="InterPro"/>
</dbReference>
<keyword evidence="6" id="KW-1133">Transmembrane helix</keyword>
<dbReference type="PANTHER" id="PTHR32089">
    <property type="entry name" value="METHYL-ACCEPTING CHEMOTAXIS PROTEIN MCPB"/>
    <property type="match status" value="1"/>
</dbReference>
<dbReference type="SUPFAM" id="SSF158472">
    <property type="entry name" value="HAMP domain-like"/>
    <property type="match status" value="1"/>
</dbReference>
<organism evidence="9 10">
    <name type="scientific">Natronosalvus hydrolyticus</name>
    <dbReference type="NCBI Taxonomy" id="2979988"/>
    <lineage>
        <taxon>Archaea</taxon>
        <taxon>Methanobacteriati</taxon>
        <taxon>Methanobacteriota</taxon>
        <taxon>Stenosarchaea group</taxon>
        <taxon>Halobacteria</taxon>
        <taxon>Halobacteriales</taxon>
        <taxon>Natrialbaceae</taxon>
        <taxon>Natronosalvus</taxon>
    </lineage>
</organism>
<keyword evidence="6" id="KW-0812">Transmembrane</keyword>
<evidence type="ECO:0000259" key="8">
    <source>
        <dbReference type="PROSITE" id="PS50885"/>
    </source>
</evidence>
<feature type="coiled-coil region" evidence="4">
    <location>
        <begin position="619"/>
        <end position="646"/>
    </location>
</feature>
<dbReference type="GO" id="GO:0007165">
    <property type="term" value="P:signal transduction"/>
    <property type="evidence" value="ECO:0007669"/>
    <property type="project" value="UniProtKB-KW"/>
</dbReference>
<feature type="coiled-coil region" evidence="4">
    <location>
        <begin position="556"/>
        <end position="590"/>
    </location>
</feature>
<feature type="domain" description="HAMP" evidence="8">
    <location>
        <begin position="333"/>
        <end position="385"/>
    </location>
</feature>
<dbReference type="CDD" id="cd18774">
    <property type="entry name" value="PDC2_HK_sensor"/>
    <property type="match status" value="1"/>
</dbReference>
<evidence type="ECO:0000313" key="9">
    <source>
        <dbReference type="EMBL" id="MCU4752704.1"/>
    </source>
</evidence>
<feature type="compositionally biased region" description="Basic and acidic residues" evidence="5">
    <location>
        <begin position="840"/>
        <end position="856"/>
    </location>
</feature>
<proteinExistence type="inferred from homology"/>
<dbReference type="PANTHER" id="PTHR32089:SF112">
    <property type="entry name" value="LYSOZYME-LIKE PROTEIN-RELATED"/>
    <property type="match status" value="1"/>
</dbReference>
<feature type="compositionally biased region" description="Acidic residues" evidence="5">
    <location>
        <begin position="800"/>
        <end position="814"/>
    </location>
</feature>
<evidence type="ECO:0000256" key="1">
    <source>
        <dbReference type="ARBA" id="ARBA00023224"/>
    </source>
</evidence>